<dbReference type="RefSeq" id="WP_041045321.1">
    <property type="nucleotide sequence ID" value="NZ_JXAK01000003.1"/>
</dbReference>
<protein>
    <submittedName>
        <fullName evidence="1">Uncharacterized protein</fullName>
    </submittedName>
</protein>
<dbReference type="Proteomes" id="UP000031967">
    <property type="component" value="Unassembled WGS sequence"/>
</dbReference>
<evidence type="ECO:0000313" key="2">
    <source>
        <dbReference type="Proteomes" id="UP000031967"/>
    </source>
</evidence>
<accession>A0ABR5ANV4</accession>
<keyword evidence="2" id="KW-1185">Reference proteome</keyword>
<gene>
    <name evidence="1" type="ORF">SD70_02405</name>
</gene>
<dbReference type="EMBL" id="JXAK01000003">
    <property type="protein sequence ID" value="KIL42057.1"/>
    <property type="molecule type" value="Genomic_DNA"/>
</dbReference>
<reference evidence="1 2" key="1">
    <citation type="submission" date="2014-12" db="EMBL/GenBank/DDBJ databases">
        <title>Draft genome sequence of Paenibacillus kamchatkensis strain B-2647.</title>
        <authorList>
            <person name="Karlyshev A.V."/>
            <person name="Kudryashova E.B."/>
        </authorList>
    </citation>
    <scope>NUCLEOTIDE SEQUENCE [LARGE SCALE GENOMIC DNA]</scope>
    <source>
        <strain evidence="1 2">VKM B-2647</strain>
    </source>
</reference>
<proteinExistence type="predicted"/>
<name>A0ABR5ANV4_9BACL</name>
<evidence type="ECO:0000313" key="1">
    <source>
        <dbReference type="EMBL" id="KIL42057.1"/>
    </source>
</evidence>
<comment type="caution">
    <text evidence="1">The sequence shown here is derived from an EMBL/GenBank/DDBJ whole genome shotgun (WGS) entry which is preliminary data.</text>
</comment>
<organism evidence="1 2">
    <name type="scientific">Gordoniibacillus kamchatkensis</name>
    <dbReference type="NCBI Taxonomy" id="1590651"/>
    <lineage>
        <taxon>Bacteria</taxon>
        <taxon>Bacillati</taxon>
        <taxon>Bacillota</taxon>
        <taxon>Bacilli</taxon>
        <taxon>Bacillales</taxon>
        <taxon>Paenibacillaceae</taxon>
        <taxon>Gordoniibacillus</taxon>
    </lineage>
</organism>
<sequence length="179" mass="20418">MPQIVKLDDFVIMQAEFNEQNSVTSPPTGRTLRRFEVRATLHSQLMFNNYNTVIGRNRIRLEIPHDEIDLNVKVGNHTSSYSEPLGSSPINVRIELTEIDPDVPADHNIQAAVASEAVMNRLRIRTIISLLEDAGIFTPEQFDQRFQELGQKELETRELRNSILYGIFPSSDQDPKIES</sequence>